<evidence type="ECO:0000313" key="4">
    <source>
        <dbReference type="Proteomes" id="UP000525078"/>
    </source>
</evidence>
<accession>A0A7J6HV92</accession>
<evidence type="ECO:0000313" key="5">
    <source>
        <dbReference type="Proteomes" id="UP000583929"/>
    </source>
</evidence>
<dbReference type="EMBL" id="JAATIQ010000021">
    <property type="protein sequence ID" value="KAF4399227.1"/>
    <property type="molecule type" value="Genomic_DNA"/>
</dbReference>
<dbReference type="Pfam" id="PF14392">
    <property type="entry name" value="zf-CCHC_4"/>
    <property type="match status" value="1"/>
</dbReference>
<name>A0A7J6HV92_CANSA</name>
<proteinExistence type="predicted"/>
<reference evidence="4 5" key="1">
    <citation type="journal article" date="2020" name="bioRxiv">
        <title>Sequence and annotation of 42 cannabis genomes reveals extensive copy number variation in cannabinoid synthesis and pathogen resistance genes.</title>
        <authorList>
            <person name="Mckernan K.J."/>
            <person name="Helbert Y."/>
            <person name="Kane L.T."/>
            <person name="Ebling H."/>
            <person name="Zhang L."/>
            <person name="Liu B."/>
            <person name="Eaton Z."/>
            <person name="Mclaughlin S."/>
            <person name="Kingan S."/>
            <person name="Baybayan P."/>
            <person name="Concepcion G."/>
            <person name="Jordan M."/>
            <person name="Riva A."/>
            <person name="Barbazuk W."/>
            <person name="Harkins T."/>
        </authorList>
    </citation>
    <scope>NUCLEOTIDE SEQUENCE [LARGE SCALE GENOMIC DNA]</scope>
    <source>
        <strain evidence="4 5">cv. Jamaican Lion 4</strain>
        <strain evidence="3">Father</strain>
        <strain evidence="2">Mother</strain>
        <tissue evidence="3">Leaf</tissue>
    </source>
</reference>
<dbReference type="EMBL" id="JAATIP010000186">
    <property type="protein sequence ID" value="KAF4362114.1"/>
    <property type="molecule type" value="Genomic_DNA"/>
</dbReference>
<gene>
    <name evidence="2" type="ORF">F8388_023966</name>
    <name evidence="3" type="ORF">G4B88_022310</name>
</gene>
<evidence type="ECO:0000259" key="1">
    <source>
        <dbReference type="Pfam" id="PF14392"/>
    </source>
</evidence>
<keyword evidence="5" id="KW-1185">Reference proteome</keyword>
<feature type="domain" description="Zinc knuckle CX2CX4HX4C" evidence="1">
    <location>
        <begin position="27"/>
        <end position="59"/>
    </location>
</feature>
<dbReference type="AlphaFoldDB" id="A0A7J6HV92"/>
<evidence type="ECO:0000313" key="2">
    <source>
        <dbReference type="EMBL" id="KAF4362114.1"/>
    </source>
</evidence>
<protein>
    <recommendedName>
        <fullName evidence="1">Zinc knuckle CX2CX4HX4C domain-containing protein</fullName>
    </recommendedName>
</protein>
<dbReference type="Proteomes" id="UP000583929">
    <property type="component" value="Unassembled WGS sequence"/>
</dbReference>
<evidence type="ECO:0000313" key="3">
    <source>
        <dbReference type="EMBL" id="KAF4399227.1"/>
    </source>
</evidence>
<comment type="caution">
    <text evidence="3">The sequence shown here is derived from an EMBL/GenBank/DDBJ whole genome shotgun (WGS) entry which is preliminary data.</text>
</comment>
<organism evidence="3 5">
    <name type="scientific">Cannabis sativa</name>
    <name type="common">Hemp</name>
    <name type="synonym">Marijuana</name>
    <dbReference type="NCBI Taxonomy" id="3483"/>
    <lineage>
        <taxon>Eukaryota</taxon>
        <taxon>Viridiplantae</taxon>
        <taxon>Streptophyta</taxon>
        <taxon>Embryophyta</taxon>
        <taxon>Tracheophyta</taxon>
        <taxon>Spermatophyta</taxon>
        <taxon>Magnoliopsida</taxon>
        <taxon>eudicotyledons</taxon>
        <taxon>Gunneridae</taxon>
        <taxon>Pentapetalae</taxon>
        <taxon>rosids</taxon>
        <taxon>fabids</taxon>
        <taxon>Rosales</taxon>
        <taxon>Cannabaceae</taxon>
        <taxon>Cannabis</taxon>
    </lineage>
</organism>
<dbReference type="InterPro" id="IPR025836">
    <property type="entry name" value="Zn_knuckle_CX2CX4HX4C"/>
</dbReference>
<dbReference type="Proteomes" id="UP000525078">
    <property type="component" value="Unassembled WGS sequence"/>
</dbReference>
<sequence>MVSKGFFTFKVMYDISKPICPGFLFPFEGRKLWLPYRYDCLPYMCFNCGFVGHDTRVCAEPMKFVEDGLGNQLPGYGAWLKIDEKKDYLYSQIKNPSGVFSSNFPPPGFKEKPSSTSEVIHSGGGQGINPIPEFKTGVTMEASKILASFLTILGRRFWRKERAG</sequence>